<dbReference type="NCBIfam" id="NF008165">
    <property type="entry name" value="PRK10917.1-3"/>
    <property type="match status" value="1"/>
</dbReference>
<dbReference type="PANTHER" id="PTHR47964:SF1">
    <property type="entry name" value="ATP-DEPENDENT DNA HELICASE HOMOLOG RECG, CHLOROPLASTIC"/>
    <property type="match status" value="1"/>
</dbReference>
<evidence type="ECO:0000256" key="13">
    <source>
        <dbReference type="ARBA" id="ARBA00034808"/>
    </source>
</evidence>
<dbReference type="Pfam" id="PF00271">
    <property type="entry name" value="Helicase_C"/>
    <property type="match status" value="1"/>
</dbReference>
<comment type="similarity">
    <text evidence="1 15">Belongs to the helicase family. RecG subfamily.</text>
</comment>
<organism evidence="18 19">
    <name type="scientific">Isoalcanivorax beigongshangi</name>
    <dbReference type="NCBI Taxonomy" id="3238810"/>
    <lineage>
        <taxon>Bacteria</taxon>
        <taxon>Pseudomonadati</taxon>
        <taxon>Pseudomonadota</taxon>
        <taxon>Gammaproteobacteria</taxon>
        <taxon>Oceanospirillales</taxon>
        <taxon>Alcanivoracaceae</taxon>
        <taxon>Isoalcanivorax</taxon>
    </lineage>
</organism>
<keyword evidence="9 15" id="KW-0233">DNA recombination</keyword>
<dbReference type="PROSITE" id="PS51194">
    <property type="entry name" value="HELICASE_CTER"/>
    <property type="match status" value="1"/>
</dbReference>
<dbReference type="Pfam" id="PF19833">
    <property type="entry name" value="RecG_dom3_C"/>
    <property type="match status" value="1"/>
</dbReference>
<dbReference type="SUPFAM" id="SSF50249">
    <property type="entry name" value="Nucleic acid-binding proteins"/>
    <property type="match status" value="1"/>
</dbReference>
<evidence type="ECO:0000256" key="10">
    <source>
        <dbReference type="ARBA" id="ARBA00023204"/>
    </source>
</evidence>
<keyword evidence="19" id="KW-1185">Reference proteome</keyword>
<sequence>MNELAARSLATLKGVGPKTAERLAGMGLHTVEDLLFHLPFRYEDRTQVAEIGRLRPEQHVVVEGEILRTDILFSRRRSLLCSIRDHSGQINLRFFHFNAQQKNSLEVGQQVRVFGEVRVGSTGLEFFHPEYVVAVDGALPQLERCLTPVYPTTDGVHQRTLRGAMEQALAVLRQFPPKDLLPADGAAAHLPSLRDALLTLHAPDPDDGIDALLGGTHPALQRLVVEEMVAHQVVMLARRAGQKALGAPALQGERLFRQLRESLPFQLTGAQQRVIEEINTDLAQPSPMLRLVQGDVGAGKTLVAAAAALNAIESGYQVALMAPTELLAEQHHASFQRWLAPLGLEVAWLSGSLGQKARREVESALSEGRAGLVVGTHALFQERVQFQRLGLTIIDEQHRFGVHQRLALRDKGRSQQQVPHQLVLTATPIPRTLAMSVYGDLDTSVIDELPPGRQPIETLVLPASRRADVIARVHAAARSGTQIYWVCTLIEESDSLQAQAAEATWQALCEALPDLTVALVHGRMKPAEKAAAMARFAGGEAQLLVATTVIEVGVDVPNATLMVMENAERLGLSQLHQLRGRVGRGAEQSYCVLLYQPPLSLTAKKRLAVMRETTDGFRIAEEDLRLRGPGEWLGTRQTGELSLRIADLMRDEELVEPARTLAARILSEQPDAAKALEKRWLKGSQDYLDV</sequence>
<evidence type="ECO:0000256" key="5">
    <source>
        <dbReference type="ARBA" id="ARBA00022801"/>
    </source>
</evidence>
<dbReference type="PROSITE" id="PS51192">
    <property type="entry name" value="HELICASE_ATP_BIND_1"/>
    <property type="match status" value="1"/>
</dbReference>
<dbReference type="InterPro" id="IPR004609">
    <property type="entry name" value="ATP-dep_DNA_helicase_RecG"/>
</dbReference>
<evidence type="ECO:0000256" key="4">
    <source>
        <dbReference type="ARBA" id="ARBA00022763"/>
    </source>
</evidence>
<feature type="domain" description="Helicase ATP-binding" evidence="16">
    <location>
        <begin position="281"/>
        <end position="446"/>
    </location>
</feature>
<dbReference type="NCBIfam" id="NF008168">
    <property type="entry name" value="PRK10917.2-2"/>
    <property type="match status" value="1"/>
</dbReference>
<reference evidence="18 19" key="1">
    <citation type="submission" date="2024-07" db="EMBL/GenBank/DDBJ databases">
        <authorList>
            <person name="Ren Q."/>
        </authorList>
    </citation>
    <scope>NUCLEOTIDE SEQUENCE [LARGE SCALE GENOMIC DNA]</scope>
    <source>
        <strain evidence="18 19">REN37</strain>
    </source>
</reference>
<comment type="function">
    <text evidence="15">Plays a critical role in recombination and DNA repair. Helps process Holliday junction intermediates to mature products by catalyzing branch migration. Has replication fork regression activity, unwinds stalled or blocked replication forks to make a HJ that can be resolved. Has a DNA unwinding activity characteristic of a DNA helicase with 3'-5' polarity.</text>
</comment>
<evidence type="ECO:0000256" key="2">
    <source>
        <dbReference type="ARBA" id="ARBA00017846"/>
    </source>
</evidence>
<evidence type="ECO:0000256" key="6">
    <source>
        <dbReference type="ARBA" id="ARBA00022806"/>
    </source>
</evidence>
<evidence type="ECO:0000259" key="16">
    <source>
        <dbReference type="PROSITE" id="PS51192"/>
    </source>
</evidence>
<protein>
    <recommendedName>
        <fullName evidence="2 15">ATP-dependent DNA helicase RecG</fullName>
        <ecNumber evidence="13 15">5.6.2.4</ecNumber>
    </recommendedName>
</protein>
<dbReference type="SUPFAM" id="SSF52540">
    <property type="entry name" value="P-loop containing nucleoside triphosphate hydrolases"/>
    <property type="match status" value="2"/>
</dbReference>
<evidence type="ECO:0000256" key="8">
    <source>
        <dbReference type="ARBA" id="ARBA00023125"/>
    </source>
</evidence>
<keyword evidence="3 15" id="KW-0547">Nucleotide-binding</keyword>
<dbReference type="InterPro" id="IPR011545">
    <property type="entry name" value="DEAD/DEAH_box_helicase_dom"/>
</dbReference>
<evidence type="ECO:0000256" key="15">
    <source>
        <dbReference type="RuleBase" id="RU363016"/>
    </source>
</evidence>
<evidence type="ECO:0000256" key="11">
    <source>
        <dbReference type="ARBA" id="ARBA00023235"/>
    </source>
</evidence>
<dbReference type="Pfam" id="PF00270">
    <property type="entry name" value="DEAD"/>
    <property type="match status" value="1"/>
</dbReference>
<dbReference type="InterPro" id="IPR012340">
    <property type="entry name" value="NA-bd_OB-fold"/>
</dbReference>
<dbReference type="InterPro" id="IPR047112">
    <property type="entry name" value="RecG/Mfd"/>
</dbReference>
<evidence type="ECO:0000256" key="14">
    <source>
        <dbReference type="ARBA" id="ARBA00048988"/>
    </source>
</evidence>
<name>A0ABV4ADI4_9GAMM</name>
<dbReference type="SMART" id="SM00487">
    <property type="entry name" value="DEXDc"/>
    <property type="match status" value="1"/>
</dbReference>
<keyword evidence="6 15" id="KW-0347">Helicase</keyword>
<evidence type="ECO:0000313" key="19">
    <source>
        <dbReference type="Proteomes" id="UP001562065"/>
    </source>
</evidence>
<keyword evidence="4 15" id="KW-0227">DNA damage</keyword>
<comment type="caution">
    <text evidence="18">The sequence shown here is derived from an EMBL/GenBank/DDBJ whole genome shotgun (WGS) entry which is preliminary data.</text>
</comment>
<keyword evidence="5 15" id="KW-0378">Hydrolase</keyword>
<dbReference type="Gene3D" id="1.10.150.20">
    <property type="entry name" value="5' to 3' exonuclease, C-terminal subdomain"/>
    <property type="match status" value="1"/>
</dbReference>
<dbReference type="Pfam" id="PF17191">
    <property type="entry name" value="RecG_wedge"/>
    <property type="match status" value="1"/>
</dbReference>
<keyword evidence="7 15" id="KW-0067">ATP-binding</keyword>
<keyword evidence="10 15" id="KW-0234">DNA repair</keyword>
<dbReference type="PANTHER" id="PTHR47964">
    <property type="entry name" value="ATP-DEPENDENT DNA HELICASE HOMOLOG RECG, CHLOROPLASTIC"/>
    <property type="match status" value="1"/>
</dbReference>
<evidence type="ECO:0000259" key="17">
    <source>
        <dbReference type="PROSITE" id="PS51194"/>
    </source>
</evidence>
<evidence type="ECO:0000256" key="3">
    <source>
        <dbReference type="ARBA" id="ARBA00022741"/>
    </source>
</evidence>
<dbReference type="InterPro" id="IPR033454">
    <property type="entry name" value="RecG_wedge"/>
</dbReference>
<dbReference type="Gene3D" id="3.40.50.300">
    <property type="entry name" value="P-loop containing nucleotide triphosphate hydrolases"/>
    <property type="match status" value="2"/>
</dbReference>
<comment type="catalytic activity">
    <reaction evidence="14 15">
        <text>ATP + H2O = ADP + phosphate + H(+)</text>
        <dbReference type="Rhea" id="RHEA:13065"/>
        <dbReference type="ChEBI" id="CHEBI:15377"/>
        <dbReference type="ChEBI" id="CHEBI:15378"/>
        <dbReference type="ChEBI" id="CHEBI:30616"/>
        <dbReference type="ChEBI" id="CHEBI:43474"/>
        <dbReference type="ChEBI" id="CHEBI:456216"/>
        <dbReference type="EC" id="5.6.2.4"/>
    </reaction>
</comment>
<evidence type="ECO:0000256" key="7">
    <source>
        <dbReference type="ARBA" id="ARBA00022840"/>
    </source>
</evidence>
<dbReference type="InterPro" id="IPR001650">
    <property type="entry name" value="Helicase_C-like"/>
</dbReference>
<dbReference type="EMBL" id="JBGCUO010000001">
    <property type="protein sequence ID" value="MEY1660592.1"/>
    <property type="molecule type" value="Genomic_DNA"/>
</dbReference>
<dbReference type="Proteomes" id="UP001562065">
    <property type="component" value="Unassembled WGS sequence"/>
</dbReference>
<dbReference type="InterPro" id="IPR045562">
    <property type="entry name" value="RecG_dom3_C"/>
</dbReference>
<dbReference type="RefSeq" id="WP_369453840.1">
    <property type="nucleotide sequence ID" value="NZ_JBGCUO010000001.1"/>
</dbReference>
<proteinExistence type="inferred from homology"/>
<dbReference type="CDD" id="cd04488">
    <property type="entry name" value="RecG_wedge_OBF"/>
    <property type="match status" value="1"/>
</dbReference>
<dbReference type="Gene3D" id="2.40.50.140">
    <property type="entry name" value="Nucleic acid-binding proteins"/>
    <property type="match status" value="1"/>
</dbReference>
<accession>A0ABV4ADI4</accession>
<evidence type="ECO:0000256" key="9">
    <source>
        <dbReference type="ARBA" id="ARBA00023172"/>
    </source>
</evidence>
<feature type="domain" description="Helicase C-terminal" evidence="17">
    <location>
        <begin position="479"/>
        <end position="625"/>
    </location>
</feature>
<dbReference type="GO" id="GO:0016787">
    <property type="term" value="F:hydrolase activity"/>
    <property type="evidence" value="ECO:0007669"/>
    <property type="project" value="UniProtKB-KW"/>
</dbReference>
<comment type="catalytic activity">
    <reaction evidence="12 15">
        <text>Couples ATP hydrolysis with the unwinding of duplex DNA by translocating in the 3'-5' direction.</text>
        <dbReference type="EC" id="5.6.2.4"/>
    </reaction>
</comment>
<dbReference type="NCBIfam" id="NF008163">
    <property type="entry name" value="PRK10917.1-1"/>
    <property type="match status" value="1"/>
</dbReference>
<dbReference type="NCBIfam" id="NF008166">
    <property type="entry name" value="PRK10917.1-4"/>
    <property type="match status" value="1"/>
</dbReference>
<evidence type="ECO:0000256" key="1">
    <source>
        <dbReference type="ARBA" id="ARBA00007504"/>
    </source>
</evidence>
<dbReference type="InterPro" id="IPR027417">
    <property type="entry name" value="P-loop_NTPase"/>
</dbReference>
<evidence type="ECO:0000313" key="18">
    <source>
        <dbReference type="EMBL" id="MEY1660592.1"/>
    </source>
</evidence>
<dbReference type="CDD" id="cd17992">
    <property type="entry name" value="DEXHc_RecG"/>
    <property type="match status" value="1"/>
</dbReference>
<dbReference type="NCBIfam" id="TIGR00643">
    <property type="entry name" value="recG"/>
    <property type="match status" value="1"/>
</dbReference>
<gene>
    <name evidence="18" type="primary">recG</name>
    <name evidence="18" type="ORF">AB5I84_00350</name>
</gene>
<dbReference type="EC" id="5.6.2.4" evidence="13 15"/>
<evidence type="ECO:0000256" key="12">
    <source>
        <dbReference type="ARBA" id="ARBA00034617"/>
    </source>
</evidence>
<dbReference type="InterPro" id="IPR014001">
    <property type="entry name" value="Helicase_ATP-bd"/>
</dbReference>
<keyword evidence="8" id="KW-0238">DNA-binding</keyword>
<dbReference type="SMART" id="SM00490">
    <property type="entry name" value="HELICc"/>
    <property type="match status" value="1"/>
</dbReference>
<keyword evidence="11" id="KW-0413">Isomerase</keyword>
<dbReference type="GO" id="GO:0003678">
    <property type="term" value="F:DNA helicase activity"/>
    <property type="evidence" value="ECO:0007669"/>
    <property type="project" value="UniProtKB-EC"/>
</dbReference>